<protein>
    <submittedName>
        <fullName evidence="2">Uncharacterized protein</fullName>
    </submittedName>
</protein>
<keyword evidence="1" id="KW-0175">Coiled coil</keyword>
<dbReference type="AlphaFoldDB" id="A0A5Q0N2A6"/>
<reference evidence="2" key="1">
    <citation type="journal article" name="Front. Microbiol.">
        <title>Comparative Mitogenome Analysis Reveals Mitochondrial Genome Differentiation in Ectomycorrhizal and Asymbiotic Amanita Species.</title>
        <authorList>
            <person name="Li Q."/>
            <person name="He X."/>
            <person name="Ren Y."/>
            <person name="Xiong C."/>
            <person name="Jin X."/>
            <person name="Peng L."/>
            <person name="Huang W."/>
        </authorList>
    </citation>
    <scope>NUCLEOTIDE SEQUENCE</scope>
</reference>
<evidence type="ECO:0000256" key="1">
    <source>
        <dbReference type="SAM" id="Coils"/>
    </source>
</evidence>
<dbReference type="GeneID" id="42437795"/>
<name>A0A5Q0N2A6_9AGAR</name>
<feature type="coiled-coil region" evidence="1">
    <location>
        <begin position="232"/>
        <end position="304"/>
    </location>
</feature>
<sequence length="354" mass="41486">MERKNILILATFARSFDKYIPEGNIHLISSIIYLQMENYKLDLEALKSYTNNNKTQRFLFRIFLYPGDLDFTYNSQEHGEYLTEYCINLPYLFLSNREKGWISLIEEIVGDRLTDKKDFDNILSDSLFIFHDISWKIVKSLFKLNNIIVSGGSITKRNILTTVEYNLSFYLIVLGLNTKAIYDSFLIQENLLNINFKSKISISDIDKIDNIFERIQYYNKYIYKKITVILLKSELESRLSNINNDIESLNLRIKTDEGQIKSLEEKKGSKSQSRKSLIRDTNNIKGLKERVIKLKEQKEKNINEIPLIKAKINKITDNKVSIEELESEYNSYLNSSNINTKRTKVINKKSSNKQ</sequence>
<dbReference type="EMBL" id="MK993558">
    <property type="protein sequence ID" value="QFZ98603.1"/>
    <property type="molecule type" value="Genomic_DNA"/>
</dbReference>
<proteinExistence type="predicted"/>
<gene>
    <name evidence="2" type="primary">orf354</name>
</gene>
<accession>A0A5Q0N2A6</accession>
<keyword evidence="2" id="KW-0496">Mitochondrion</keyword>
<dbReference type="RefSeq" id="YP_009710654.1">
    <property type="nucleotide sequence ID" value="NC_045198.1"/>
</dbReference>
<organism evidence="2">
    <name type="scientific">Amanita inopinata</name>
    <dbReference type="NCBI Taxonomy" id="933333"/>
    <lineage>
        <taxon>Eukaryota</taxon>
        <taxon>Fungi</taxon>
        <taxon>Dikarya</taxon>
        <taxon>Basidiomycota</taxon>
        <taxon>Agaricomycotina</taxon>
        <taxon>Agaricomycetes</taxon>
        <taxon>Agaricomycetidae</taxon>
        <taxon>Agaricales</taxon>
        <taxon>Pluteineae</taxon>
        <taxon>Amanitaceae</taxon>
        <taxon>Amanita</taxon>
    </lineage>
</organism>
<evidence type="ECO:0000313" key="2">
    <source>
        <dbReference type="EMBL" id="QFZ98603.1"/>
    </source>
</evidence>
<geneLocation type="mitochondrion" evidence="2"/>